<dbReference type="Pfam" id="PF05795">
    <property type="entry name" value="Plasmodium_Vir"/>
    <property type="match status" value="1"/>
</dbReference>
<proteinExistence type="predicted"/>
<keyword evidence="2" id="KW-1133">Transmembrane helix</keyword>
<evidence type="ECO:0000256" key="1">
    <source>
        <dbReference type="SAM" id="MobiDB-lite"/>
    </source>
</evidence>
<evidence type="ECO:0000313" key="3">
    <source>
        <dbReference type="EMBL" id="SBT73712.1"/>
    </source>
</evidence>
<feature type="compositionally biased region" description="Basic and acidic residues" evidence="1">
    <location>
        <begin position="227"/>
        <end position="243"/>
    </location>
</feature>
<dbReference type="VEuPathDB" id="PlasmoDB:PocGH01_00097200"/>
<feature type="region of interest" description="Disordered" evidence="1">
    <location>
        <begin position="222"/>
        <end position="254"/>
    </location>
</feature>
<reference evidence="3 4" key="1">
    <citation type="submission" date="2016-06" db="EMBL/GenBank/DDBJ databases">
        <authorList>
            <consortium name="Pathogen Informatics"/>
        </authorList>
    </citation>
    <scope>NUCLEOTIDE SEQUENCE [LARGE SCALE GENOMIC DNA]</scope>
</reference>
<dbReference type="Proteomes" id="UP000243200">
    <property type="component" value="Unassembled WGS sequence"/>
</dbReference>
<organism evidence="3 4">
    <name type="scientific">Plasmodium ovale</name>
    <name type="common">malaria parasite P. ovale</name>
    <dbReference type="NCBI Taxonomy" id="36330"/>
    <lineage>
        <taxon>Eukaryota</taxon>
        <taxon>Sar</taxon>
        <taxon>Alveolata</taxon>
        <taxon>Apicomplexa</taxon>
        <taxon>Aconoidasida</taxon>
        <taxon>Haemosporida</taxon>
        <taxon>Plasmodiidae</taxon>
        <taxon>Plasmodium</taxon>
        <taxon>Plasmodium (Plasmodium)</taxon>
    </lineage>
</organism>
<sequence>MAAENEEYNIFKDFDAYKKIELMGISNSVGMIDENFCYEMQSKFVNNTDKIIEKCQEFLSFCSNYNPFIIINSRRNINICGIMNYQLNYNLRTIKEKNVLESSFYPSITEHIRTKKGITTCTSNFHKIEENEFQKLGILYDLYDNAHKINSYILAVSQENKCEKICAQKIECAKIFNQNIDKCPVNNESKFCKELEQFRLKYDDERTCNKCSEGVQLNPRPQIIQEEESRGQRTERADARMDSEMQESTVSHPTSDTYPIIPTVSCITIGVFLIFFLLLKYTPVGTYLHSRIIRKKMMWNNLEEEGDESLLSNSEIYEISSENTPFHVTYHSM</sequence>
<dbReference type="OrthoDB" id="389468at2759"/>
<feature type="transmembrane region" description="Helical" evidence="2">
    <location>
        <begin position="267"/>
        <end position="288"/>
    </location>
</feature>
<dbReference type="AlphaFoldDB" id="A0A1C3KIR5"/>
<keyword evidence="2" id="KW-0812">Transmembrane</keyword>
<gene>
    <name evidence="3" type="primary">PowCR01_000127400</name>
    <name evidence="3" type="ORF">POWCR01_000127400</name>
</gene>
<keyword evidence="2" id="KW-0472">Membrane</keyword>
<dbReference type="InterPro" id="IPR008780">
    <property type="entry name" value="Plasmodium_Vir"/>
</dbReference>
<evidence type="ECO:0000313" key="4">
    <source>
        <dbReference type="Proteomes" id="UP000243200"/>
    </source>
</evidence>
<evidence type="ECO:0000256" key="2">
    <source>
        <dbReference type="SAM" id="Phobius"/>
    </source>
</evidence>
<dbReference type="EMBL" id="FLRJ01000480">
    <property type="protein sequence ID" value="SBT73712.1"/>
    <property type="molecule type" value="Genomic_DNA"/>
</dbReference>
<name>A0A1C3KIR5_PLAOA</name>
<accession>A0A1C3KIR5</accession>
<protein>
    <submittedName>
        <fullName evidence="3">Plasmodium vivax Vir protein, putative</fullName>
    </submittedName>
</protein>
<dbReference type="VEuPathDB" id="PlasmoDB:POWCR01_000127400"/>